<evidence type="ECO:0000259" key="5">
    <source>
        <dbReference type="Pfam" id="PF00389"/>
    </source>
</evidence>
<dbReference type="Proteomes" id="UP000315759">
    <property type="component" value="Unassembled WGS sequence"/>
</dbReference>
<reference evidence="7 8" key="1">
    <citation type="submission" date="2018-10" db="EMBL/GenBank/DDBJ databases">
        <title>Draft genome of Mycobacterium hodleri strain B.</title>
        <authorList>
            <person name="Amande T.J."/>
            <person name="Mcgenity T.J."/>
        </authorList>
    </citation>
    <scope>NUCLEOTIDE SEQUENCE [LARGE SCALE GENOMIC DNA]</scope>
    <source>
        <strain evidence="7 8">B</strain>
    </source>
</reference>
<dbReference type="PANTHER" id="PTHR10996">
    <property type="entry name" value="2-HYDROXYACID DEHYDROGENASE-RELATED"/>
    <property type="match status" value="1"/>
</dbReference>
<protein>
    <submittedName>
        <fullName evidence="7">Hydroxyacid dehydrogenase</fullName>
    </submittedName>
</protein>
<name>A0A544VZ72_9MYCO</name>
<keyword evidence="8" id="KW-1185">Reference proteome</keyword>
<keyword evidence="2 4" id="KW-0560">Oxidoreductase</keyword>
<gene>
    <name evidence="7" type="ORF">D8S82_17945</name>
</gene>
<dbReference type="AlphaFoldDB" id="A0A544VZ72"/>
<feature type="domain" description="D-isomer specific 2-hydroxyacid dehydrogenase NAD-binding" evidence="6">
    <location>
        <begin position="105"/>
        <end position="289"/>
    </location>
</feature>
<dbReference type="SUPFAM" id="SSF51735">
    <property type="entry name" value="NAD(P)-binding Rossmann-fold domains"/>
    <property type="match status" value="1"/>
</dbReference>
<evidence type="ECO:0000256" key="2">
    <source>
        <dbReference type="ARBA" id="ARBA00023002"/>
    </source>
</evidence>
<organism evidence="7 8">
    <name type="scientific">Mycolicibacterium hodleri</name>
    <dbReference type="NCBI Taxonomy" id="49897"/>
    <lineage>
        <taxon>Bacteria</taxon>
        <taxon>Bacillati</taxon>
        <taxon>Actinomycetota</taxon>
        <taxon>Actinomycetes</taxon>
        <taxon>Mycobacteriales</taxon>
        <taxon>Mycobacteriaceae</taxon>
        <taxon>Mycolicibacterium</taxon>
    </lineage>
</organism>
<evidence type="ECO:0000313" key="7">
    <source>
        <dbReference type="EMBL" id="TQR85293.1"/>
    </source>
</evidence>
<accession>A0A544VZ72</accession>
<sequence length="323" mass="34265">MRIIVADPNLAPHRERFERQLPAGASVTWHDAADRDALSAGIVDADVFVGSKLPAAVAQTARNLRLVHAAGAGVDGIAVDALPPNVLVANTFNHERSIAEYVLATTILLRRRFLDQDRQLREGIWASSVYDAALTQPDALGAAHVGFVGFGHIGQACWNLFQHMGCTASAVTGRGSADPGAGLSWVGKPDRLGELMAESDVVVVSVPLSESTAGMIGDAELAALGPQGILVNVGRGPLVQEEALYAALEKRKIAGAAIDVWYEYPVDGAGSPSRFPFAELPNIVMTPHSSGITRQTFIGRIDDITANLGRLDRGEPLRNVVTR</sequence>
<dbReference type="Pfam" id="PF00389">
    <property type="entry name" value="2-Hacid_dh"/>
    <property type="match status" value="1"/>
</dbReference>
<dbReference type="PANTHER" id="PTHR10996:SF178">
    <property type="entry name" value="2-HYDROXYACID DEHYDROGENASE YGL185C-RELATED"/>
    <property type="match status" value="1"/>
</dbReference>
<proteinExistence type="inferred from homology"/>
<comment type="similarity">
    <text evidence="1 4">Belongs to the D-isomer specific 2-hydroxyacid dehydrogenase family.</text>
</comment>
<evidence type="ECO:0000313" key="8">
    <source>
        <dbReference type="Proteomes" id="UP000315759"/>
    </source>
</evidence>
<dbReference type="InterPro" id="IPR006139">
    <property type="entry name" value="D-isomer_2_OHA_DH_cat_dom"/>
</dbReference>
<dbReference type="Pfam" id="PF02826">
    <property type="entry name" value="2-Hacid_dh_C"/>
    <property type="match status" value="1"/>
</dbReference>
<comment type="caution">
    <text evidence="7">The sequence shown here is derived from an EMBL/GenBank/DDBJ whole genome shotgun (WGS) entry which is preliminary data.</text>
</comment>
<evidence type="ECO:0000256" key="4">
    <source>
        <dbReference type="RuleBase" id="RU003719"/>
    </source>
</evidence>
<evidence type="ECO:0000259" key="6">
    <source>
        <dbReference type="Pfam" id="PF02826"/>
    </source>
</evidence>
<dbReference type="InterPro" id="IPR006140">
    <property type="entry name" value="D-isomer_DH_NAD-bd"/>
</dbReference>
<evidence type="ECO:0000256" key="1">
    <source>
        <dbReference type="ARBA" id="ARBA00005854"/>
    </source>
</evidence>
<evidence type="ECO:0000256" key="3">
    <source>
        <dbReference type="ARBA" id="ARBA00023027"/>
    </source>
</evidence>
<dbReference type="CDD" id="cd12165">
    <property type="entry name" value="2-Hacid_dh_6"/>
    <property type="match status" value="1"/>
</dbReference>
<dbReference type="SUPFAM" id="SSF52283">
    <property type="entry name" value="Formate/glycerate dehydrogenase catalytic domain-like"/>
    <property type="match status" value="1"/>
</dbReference>
<dbReference type="GO" id="GO:0051287">
    <property type="term" value="F:NAD binding"/>
    <property type="evidence" value="ECO:0007669"/>
    <property type="project" value="InterPro"/>
</dbReference>
<dbReference type="RefSeq" id="WP_142553378.1">
    <property type="nucleotide sequence ID" value="NZ_VIFX01000022.1"/>
</dbReference>
<dbReference type="Gene3D" id="3.40.50.720">
    <property type="entry name" value="NAD(P)-binding Rossmann-like Domain"/>
    <property type="match status" value="2"/>
</dbReference>
<feature type="domain" description="D-isomer specific 2-hydroxyacid dehydrogenase catalytic" evidence="5">
    <location>
        <begin position="13"/>
        <end position="321"/>
    </location>
</feature>
<dbReference type="InterPro" id="IPR036291">
    <property type="entry name" value="NAD(P)-bd_dom_sf"/>
</dbReference>
<dbReference type="GO" id="GO:0016618">
    <property type="term" value="F:hydroxypyruvate reductase [NAD(P)H] activity"/>
    <property type="evidence" value="ECO:0007669"/>
    <property type="project" value="TreeGrafter"/>
</dbReference>
<dbReference type="EMBL" id="VIFX01000022">
    <property type="protein sequence ID" value="TQR85293.1"/>
    <property type="molecule type" value="Genomic_DNA"/>
</dbReference>
<dbReference type="InterPro" id="IPR050223">
    <property type="entry name" value="D-isomer_2-hydroxyacid_DH"/>
</dbReference>
<dbReference type="GO" id="GO:0030267">
    <property type="term" value="F:glyoxylate reductase (NADPH) activity"/>
    <property type="evidence" value="ECO:0007669"/>
    <property type="project" value="TreeGrafter"/>
</dbReference>
<dbReference type="GO" id="GO:0005829">
    <property type="term" value="C:cytosol"/>
    <property type="evidence" value="ECO:0007669"/>
    <property type="project" value="TreeGrafter"/>
</dbReference>
<keyword evidence="3" id="KW-0520">NAD</keyword>